<feature type="domain" description="Peptidase S1" evidence="7">
    <location>
        <begin position="650"/>
        <end position="882"/>
    </location>
</feature>
<evidence type="ECO:0000313" key="9">
    <source>
        <dbReference type="EMBL" id="CAH0106508.1"/>
    </source>
</evidence>
<dbReference type="FunFam" id="2.40.10.10:FF:000025">
    <property type="entry name" value="serine proteases 1/2"/>
    <property type="match status" value="2"/>
</dbReference>
<dbReference type="InterPro" id="IPR018114">
    <property type="entry name" value="TRYPSIN_HIS"/>
</dbReference>
<dbReference type="OrthoDB" id="4781at2759"/>
<dbReference type="AlphaFoldDB" id="A0A8J2RZS5"/>
<gene>
    <name evidence="9" type="ORF">DGAL_LOCUS9663</name>
</gene>
<evidence type="ECO:0000256" key="4">
    <source>
        <dbReference type="ARBA" id="ARBA00023157"/>
    </source>
</evidence>
<name>A0A8J2RZS5_9CRUS</name>
<evidence type="ECO:0000256" key="5">
    <source>
        <dbReference type="RuleBase" id="RU363034"/>
    </source>
</evidence>
<evidence type="ECO:0000313" key="10">
    <source>
        <dbReference type="Proteomes" id="UP000789390"/>
    </source>
</evidence>
<dbReference type="SUPFAM" id="SSF50494">
    <property type="entry name" value="Trypsin-like serine proteases"/>
    <property type="match status" value="2"/>
</dbReference>
<comment type="caution">
    <text evidence="9">The sequence shown here is derived from an EMBL/GenBank/DDBJ whole genome shotgun (WGS) entry which is preliminary data.</text>
</comment>
<dbReference type="CDD" id="cd00190">
    <property type="entry name" value="Tryp_SPc"/>
    <property type="match status" value="2"/>
</dbReference>
<dbReference type="InterPro" id="IPR013320">
    <property type="entry name" value="ConA-like_dom_sf"/>
</dbReference>
<dbReference type="PRINTS" id="PR00722">
    <property type="entry name" value="CHYMOTRYPSIN"/>
</dbReference>
<dbReference type="PANTHER" id="PTHR24252:SF7">
    <property type="entry name" value="HYALIN"/>
    <property type="match status" value="1"/>
</dbReference>
<dbReference type="InterPro" id="IPR033116">
    <property type="entry name" value="TRYPSIN_SER"/>
</dbReference>
<feature type="chain" id="PRO_5035265390" evidence="6">
    <location>
        <begin position="17"/>
        <end position="885"/>
    </location>
</feature>
<evidence type="ECO:0000256" key="3">
    <source>
        <dbReference type="ARBA" id="ARBA00023145"/>
    </source>
</evidence>
<organism evidence="9 10">
    <name type="scientific">Daphnia galeata</name>
    <dbReference type="NCBI Taxonomy" id="27404"/>
    <lineage>
        <taxon>Eukaryota</taxon>
        <taxon>Metazoa</taxon>
        <taxon>Ecdysozoa</taxon>
        <taxon>Arthropoda</taxon>
        <taxon>Crustacea</taxon>
        <taxon>Branchiopoda</taxon>
        <taxon>Diplostraca</taxon>
        <taxon>Cladocera</taxon>
        <taxon>Anomopoda</taxon>
        <taxon>Daphniidae</taxon>
        <taxon>Daphnia</taxon>
    </lineage>
</organism>
<dbReference type="SUPFAM" id="SSF49899">
    <property type="entry name" value="Concanavalin A-like lectins/glucanases"/>
    <property type="match status" value="1"/>
</dbReference>
<dbReference type="PROSITE" id="PS51762">
    <property type="entry name" value="GH16_2"/>
    <property type="match status" value="1"/>
</dbReference>
<dbReference type="InterPro" id="IPR001314">
    <property type="entry name" value="Peptidase_S1A"/>
</dbReference>
<evidence type="ECO:0000256" key="1">
    <source>
        <dbReference type="ARBA" id="ARBA00022729"/>
    </source>
</evidence>
<reference evidence="9" key="1">
    <citation type="submission" date="2021-11" db="EMBL/GenBank/DDBJ databases">
        <authorList>
            <person name="Schell T."/>
        </authorList>
    </citation>
    <scope>NUCLEOTIDE SEQUENCE</scope>
    <source>
        <strain evidence="9">M5</strain>
    </source>
</reference>
<dbReference type="EMBL" id="CAKKLH010000223">
    <property type="protein sequence ID" value="CAH0106508.1"/>
    <property type="molecule type" value="Genomic_DNA"/>
</dbReference>
<dbReference type="PANTHER" id="PTHR24252">
    <property type="entry name" value="ACROSIN-RELATED"/>
    <property type="match status" value="1"/>
</dbReference>
<feature type="signal peptide" evidence="6">
    <location>
        <begin position="1"/>
        <end position="16"/>
    </location>
</feature>
<keyword evidence="2 5" id="KW-0378">Hydrolase</keyword>
<keyword evidence="1 6" id="KW-0732">Signal</keyword>
<keyword evidence="5" id="KW-0645">Protease</keyword>
<dbReference type="Gene3D" id="2.40.10.10">
    <property type="entry name" value="Trypsin-like serine proteases"/>
    <property type="match status" value="4"/>
</dbReference>
<dbReference type="PROSITE" id="PS50240">
    <property type="entry name" value="TRYPSIN_DOM"/>
    <property type="match status" value="2"/>
</dbReference>
<dbReference type="InterPro" id="IPR043504">
    <property type="entry name" value="Peptidase_S1_PA_chymotrypsin"/>
</dbReference>
<dbReference type="Proteomes" id="UP000789390">
    <property type="component" value="Unassembled WGS sequence"/>
</dbReference>
<proteinExistence type="predicted"/>
<dbReference type="InterPro" id="IPR009003">
    <property type="entry name" value="Peptidase_S1_PA"/>
</dbReference>
<dbReference type="PROSITE" id="PS00134">
    <property type="entry name" value="TRYPSIN_HIS"/>
    <property type="match status" value="2"/>
</dbReference>
<evidence type="ECO:0000256" key="6">
    <source>
        <dbReference type="SAM" id="SignalP"/>
    </source>
</evidence>
<dbReference type="GO" id="GO:0006508">
    <property type="term" value="P:proteolysis"/>
    <property type="evidence" value="ECO:0007669"/>
    <property type="project" value="UniProtKB-KW"/>
</dbReference>
<dbReference type="SMART" id="SM00020">
    <property type="entry name" value="Tryp_SPc"/>
    <property type="match status" value="2"/>
</dbReference>
<keyword evidence="3" id="KW-0865">Zymogen</keyword>
<accession>A0A8J2RZS5</accession>
<dbReference type="Pfam" id="PF00089">
    <property type="entry name" value="Trypsin"/>
    <property type="match status" value="2"/>
</dbReference>
<dbReference type="InterPro" id="IPR000757">
    <property type="entry name" value="Beta-glucanase-like"/>
</dbReference>
<protein>
    <submittedName>
        <fullName evidence="9">Uncharacterized protein</fullName>
    </submittedName>
</protein>
<dbReference type="FunFam" id="2.40.10.10:FF:000004">
    <property type="entry name" value="Tryptase gamma 1"/>
    <property type="match status" value="2"/>
</dbReference>
<feature type="domain" description="Peptidase S1" evidence="7">
    <location>
        <begin position="336"/>
        <end position="568"/>
    </location>
</feature>
<keyword evidence="5" id="KW-0720">Serine protease</keyword>
<feature type="domain" description="GH16" evidence="8">
    <location>
        <begin position="115"/>
        <end position="389"/>
    </location>
</feature>
<evidence type="ECO:0000256" key="2">
    <source>
        <dbReference type="ARBA" id="ARBA00022801"/>
    </source>
</evidence>
<dbReference type="InterPro" id="IPR001254">
    <property type="entry name" value="Trypsin_dom"/>
</dbReference>
<sequence length="885" mass="96539">MKVLAIVLTALPLGTCQNTSPDQFCIHVYHRKIATLSFPLSVHQPSTPAIYCGDPSDWLDPFNLLLQNLFERIKCEYKKEIDDEELLEFRRNRPNSDSSYLRLFGLKANIFLGLLSATLRGPPDEFEFLDYGKWMHLITAWRGGNQEFQYYHNLTENSYVRDGVLYIKPTLTADRLSEDFLYNGELDLNQEGCNVDWEGGCYVAAGEEIINPIQSARMVTSDSFSFTYGTIEIRAKMPKGDWIWPAIWMKPTDNIYGNWPRSGEIDIVEMKGNANFSCNGNPIGRQLAGSSLHWGPDPILYPRLPSKNSNSFVPVKRSPTINTRGFCGQANAAGRIVGGTEAVPHSLPWQVALFIDDQYFCGGSLISNEWVLTAAHCADAAVFFDIYLGSHNVRLTAAEEPTRVEIRSTEYTVHPDWASIRLRNDVALIKLPAPIEFTPEIQPVCLAPSTESDHAGDILHISGWGRPSDTATGISPVLREVDVPCISNAECAATFGNTIQPGNICVDTTGGHGSCDGDSGGPLTFVNGGVHNQVGIVSFGASAGCEVGYPDAFARVSYYADWISTFEIRNQCTLVRFDHQNIVNMKVLAIVLAAFIVSQAAARDLSKYQSRSVLYPRLPSKNSNSFVPVKRSPTINTRGFCGQANAAGRIVGGTEAVPHSLPWQVALFIDDQYFCGGSLISNEWVLTAAHCADAAVFFDIYLGSHNVRLTAAEEPTRVEIRSTEYTVHPDWASIRLLNDIALIKLPAPIEFTPEIQPVCLASSTESDHAGDILHISGWGKPSDNALGISPVLREVDVPCISNAECAATYGNTIKPANICTDTTGGHGSCNGDSGGPLNYVNNGVHNQVGVVSFVSSAGCEAGLPDGFARVSYFADWISSVTGLII</sequence>
<dbReference type="GO" id="GO:0004553">
    <property type="term" value="F:hydrolase activity, hydrolyzing O-glycosyl compounds"/>
    <property type="evidence" value="ECO:0007669"/>
    <property type="project" value="InterPro"/>
</dbReference>
<evidence type="ECO:0000259" key="7">
    <source>
        <dbReference type="PROSITE" id="PS50240"/>
    </source>
</evidence>
<keyword evidence="4" id="KW-1015">Disulfide bond</keyword>
<dbReference type="GO" id="GO:0004252">
    <property type="term" value="F:serine-type endopeptidase activity"/>
    <property type="evidence" value="ECO:0007669"/>
    <property type="project" value="InterPro"/>
</dbReference>
<dbReference type="PROSITE" id="PS00135">
    <property type="entry name" value="TRYPSIN_SER"/>
    <property type="match status" value="2"/>
</dbReference>
<dbReference type="Pfam" id="PF26113">
    <property type="entry name" value="GH16_XgeA"/>
    <property type="match status" value="1"/>
</dbReference>
<keyword evidence="10" id="KW-1185">Reference proteome</keyword>
<dbReference type="GO" id="GO:0005975">
    <property type="term" value="P:carbohydrate metabolic process"/>
    <property type="evidence" value="ECO:0007669"/>
    <property type="project" value="InterPro"/>
</dbReference>
<dbReference type="Gene3D" id="2.60.120.200">
    <property type="match status" value="1"/>
</dbReference>
<evidence type="ECO:0000259" key="8">
    <source>
        <dbReference type="PROSITE" id="PS51762"/>
    </source>
</evidence>